<organism evidence="3 4">
    <name type="scientific">Coccomyxa viridis</name>
    <dbReference type="NCBI Taxonomy" id="1274662"/>
    <lineage>
        <taxon>Eukaryota</taxon>
        <taxon>Viridiplantae</taxon>
        <taxon>Chlorophyta</taxon>
        <taxon>core chlorophytes</taxon>
        <taxon>Trebouxiophyceae</taxon>
        <taxon>Trebouxiophyceae incertae sedis</taxon>
        <taxon>Coccomyxaceae</taxon>
        <taxon>Coccomyxa</taxon>
    </lineage>
</organism>
<proteinExistence type="inferred from homology"/>
<comment type="similarity">
    <text evidence="1">Belongs to the cytochrome P450 family.</text>
</comment>
<gene>
    <name evidence="3" type="ORF">CVIRNUC_002942</name>
</gene>
<evidence type="ECO:0000313" key="4">
    <source>
        <dbReference type="Proteomes" id="UP001314263"/>
    </source>
</evidence>
<evidence type="ECO:0000256" key="1">
    <source>
        <dbReference type="ARBA" id="ARBA00010617"/>
    </source>
</evidence>
<accession>A0AAV1HZ21</accession>
<dbReference type="PRINTS" id="PR00385">
    <property type="entry name" value="P450"/>
</dbReference>
<dbReference type="GO" id="GO:0004497">
    <property type="term" value="F:monooxygenase activity"/>
    <property type="evidence" value="ECO:0007669"/>
    <property type="project" value="InterPro"/>
</dbReference>
<evidence type="ECO:0008006" key="5">
    <source>
        <dbReference type="Google" id="ProtNLM"/>
    </source>
</evidence>
<dbReference type="PRINTS" id="PR00463">
    <property type="entry name" value="EP450I"/>
</dbReference>
<dbReference type="GO" id="GO:0020037">
    <property type="term" value="F:heme binding"/>
    <property type="evidence" value="ECO:0007669"/>
    <property type="project" value="InterPro"/>
</dbReference>
<dbReference type="Proteomes" id="UP001314263">
    <property type="component" value="Unassembled WGS sequence"/>
</dbReference>
<name>A0AAV1HZ21_9CHLO</name>
<dbReference type="GO" id="GO:0005506">
    <property type="term" value="F:iron ion binding"/>
    <property type="evidence" value="ECO:0007669"/>
    <property type="project" value="InterPro"/>
</dbReference>
<evidence type="ECO:0000313" key="3">
    <source>
        <dbReference type="EMBL" id="CAK0762284.1"/>
    </source>
</evidence>
<dbReference type="InterPro" id="IPR036396">
    <property type="entry name" value="Cyt_P450_sf"/>
</dbReference>
<evidence type="ECO:0000256" key="2">
    <source>
        <dbReference type="PIRSR" id="PIRSR602401-1"/>
    </source>
</evidence>
<dbReference type="Gene3D" id="1.10.630.10">
    <property type="entry name" value="Cytochrome P450"/>
    <property type="match status" value="1"/>
</dbReference>
<dbReference type="PANTHER" id="PTHR24305">
    <property type="entry name" value="CYTOCHROME P450"/>
    <property type="match status" value="1"/>
</dbReference>
<sequence length="489" mass="55197">MAALLGAACVAALIALRCLRCLWQIISIERGLRGVSKAPGGNILIGHVLPLLKGTPWNIMAAWVMDSPPLVHLRILQRSMVIVGSAEGLKRVFQTNQRNYVKDLDFSFHPFLPILGTGLVTAQGQLWQQQRLLMAPTLRVDVLDDVIGVAKRAADRISVKLDAAKRSGKAIDMEEEFRLLTLQVIGEAVLSLPPEECDRVFPQLYLPVMAEANLRSIRPWRAYMPTPSFFAFHWRMSRLDSYIKRLLQQRWRTRSQRRSSAKLDILDRLLNAIEAKGETWSAVLETQLCYEVKTFLLAGHETSAAMLTWTLYELTRRPDMLAKVKQEAEEAFGTAEAEPSRQAAEQMTLTLSCLQESLRKYSVVPVVTRRVAADDKICGQHIPKGTYLACCLQAVHNSWQEPESWRPERFHPGGEYDGFKEDIRPFMFVPFIQGPRNCLGQYFALLEARIVLALLVKRFTFCCASPDPATRHPSVIPVGPADGMHMHIR</sequence>
<comment type="caution">
    <text evidence="3">The sequence shown here is derived from an EMBL/GenBank/DDBJ whole genome shotgun (WGS) entry which is preliminary data.</text>
</comment>
<dbReference type="EMBL" id="CAUYUE010000004">
    <property type="protein sequence ID" value="CAK0762284.1"/>
    <property type="molecule type" value="Genomic_DNA"/>
</dbReference>
<keyword evidence="2" id="KW-0349">Heme</keyword>
<dbReference type="GO" id="GO:0016705">
    <property type="term" value="F:oxidoreductase activity, acting on paired donors, with incorporation or reduction of molecular oxygen"/>
    <property type="evidence" value="ECO:0007669"/>
    <property type="project" value="InterPro"/>
</dbReference>
<dbReference type="InterPro" id="IPR050121">
    <property type="entry name" value="Cytochrome_P450_monoxygenase"/>
</dbReference>
<keyword evidence="2" id="KW-0479">Metal-binding</keyword>
<feature type="binding site" description="axial binding residue" evidence="2">
    <location>
        <position position="438"/>
    </location>
    <ligand>
        <name>heme</name>
        <dbReference type="ChEBI" id="CHEBI:30413"/>
    </ligand>
    <ligandPart>
        <name>Fe</name>
        <dbReference type="ChEBI" id="CHEBI:18248"/>
    </ligandPart>
</feature>
<dbReference type="InterPro" id="IPR001128">
    <property type="entry name" value="Cyt_P450"/>
</dbReference>
<comment type="cofactor">
    <cofactor evidence="2">
        <name>heme</name>
        <dbReference type="ChEBI" id="CHEBI:30413"/>
    </cofactor>
</comment>
<dbReference type="SUPFAM" id="SSF48264">
    <property type="entry name" value="Cytochrome P450"/>
    <property type="match status" value="1"/>
</dbReference>
<reference evidence="3 4" key="1">
    <citation type="submission" date="2023-10" db="EMBL/GenBank/DDBJ databases">
        <authorList>
            <person name="Maclean D."/>
            <person name="Macfadyen A."/>
        </authorList>
    </citation>
    <scope>NUCLEOTIDE SEQUENCE [LARGE SCALE GENOMIC DNA]</scope>
</reference>
<keyword evidence="4" id="KW-1185">Reference proteome</keyword>
<protein>
    <recommendedName>
        <fullName evidence="5">Cytochrome P450</fullName>
    </recommendedName>
</protein>
<dbReference type="Pfam" id="PF00067">
    <property type="entry name" value="p450"/>
    <property type="match status" value="1"/>
</dbReference>
<dbReference type="AlphaFoldDB" id="A0AAV1HZ21"/>
<dbReference type="InterPro" id="IPR002401">
    <property type="entry name" value="Cyt_P450_E_grp-I"/>
</dbReference>
<keyword evidence="2" id="KW-0408">Iron</keyword>
<dbReference type="PANTHER" id="PTHR24305:SF166">
    <property type="entry name" value="CYTOCHROME P450 12A4, MITOCHONDRIAL-RELATED"/>
    <property type="match status" value="1"/>
</dbReference>